<evidence type="ECO:0000313" key="2">
    <source>
        <dbReference type="EMBL" id="KUI62372.1"/>
    </source>
</evidence>
<dbReference type="OrthoDB" id="4900256at2759"/>
<name>A0A194VEE5_CYTMA</name>
<dbReference type="AlphaFoldDB" id="A0A194VEE5"/>
<dbReference type="EMBL" id="KN714810">
    <property type="protein sequence ID" value="KUI62372.1"/>
    <property type="molecule type" value="Genomic_DNA"/>
</dbReference>
<reference evidence="3" key="1">
    <citation type="submission" date="2014-12" db="EMBL/GenBank/DDBJ databases">
        <title>Genome Sequence of Valsa Canker Pathogens Uncovers a Specific Adaption of Colonization on Woody Bark.</title>
        <authorList>
            <person name="Yin Z."/>
            <person name="Liu H."/>
            <person name="Gao X."/>
            <person name="Li Z."/>
            <person name="Song N."/>
            <person name="Ke X."/>
            <person name="Dai Q."/>
            <person name="Wu Y."/>
            <person name="Sun Y."/>
            <person name="Xu J.-R."/>
            <person name="Kang Z.K."/>
            <person name="Wang L."/>
            <person name="Huang L."/>
        </authorList>
    </citation>
    <scope>NUCLEOTIDE SEQUENCE [LARGE SCALE GENOMIC DNA]</scope>
    <source>
        <strain evidence="3">SXYL134</strain>
    </source>
</reference>
<dbReference type="Proteomes" id="UP000078576">
    <property type="component" value="Unassembled WGS sequence"/>
</dbReference>
<sequence length="223" mass="25088">MASSVSGHNDPPSPMQPNAPMTIDPADGKPEEQQQSEEDIPPLTHIIPTIFVPLTEDLLEPIEPAKDRVERMERMVASLDAHEKKVRDNIAWMYEREARRHVAAVKRTGALSTPHEPTPMSWDEADKHIANMAAPANPTISYHLPPEKIAEFKAYDQSRTDMPLPDGLAPHVRTSREILMMANRGVRDMESYSNFHIKNIRVRLNASLAKEKQAVASFDKSRS</sequence>
<keyword evidence="3" id="KW-1185">Reference proteome</keyword>
<organism evidence="2 3">
    <name type="scientific">Cytospora mali</name>
    <name type="common">Apple Valsa canker fungus</name>
    <name type="synonym">Valsa mali</name>
    <dbReference type="NCBI Taxonomy" id="578113"/>
    <lineage>
        <taxon>Eukaryota</taxon>
        <taxon>Fungi</taxon>
        <taxon>Dikarya</taxon>
        <taxon>Ascomycota</taxon>
        <taxon>Pezizomycotina</taxon>
        <taxon>Sordariomycetes</taxon>
        <taxon>Sordariomycetidae</taxon>
        <taxon>Diaporthales</taxon>
        <taxon>Cytosporaceae</taxon>
        <taxon>Cytospora</taxon>
    </lineage>
</organism>
<dbReference type="STRING" id="694573.A0A194VEE5"/>
<feature type="region of interest" description="Disordered" evidence="1">
    <location>
        <begin position="1"/>
        <end position="44"/>
    </location>
</feature>
<protein>
    <submittedName>
        <fullName evidence="2">Uncharacterized protein</fullName>
    </submittedName>
</protein>
<accession>A0A194VEE5</accession>
<evidence type="ECO:0000256" key="1">
    <source>
        <dbReference type="SAM" id="MobiDB-lite"/>
    </source>
</evidence>
<proteinExistence type="predicted"/>
<evidence type="ECO:0000313" key="3">
    <source>
        <dbReference type="Proteomes" id="UP000078576"/>
    </source>
</evidence>
<gene>
    <name evidence="2" type="ORF">VP1G_09503</name>
</gene>